<feature type="region of interest" description="Disordered" evidence="1">
    <location>
        <begin position="399"/>
        <end position="444"/>
    </location>
</feature>
<dbReference type="Pfam" id="PF03432">
    <property type="entry name" value="Relaxase"/>
    <property type="match status" value="1"/>
</dbReference>
<dbReference type="Proteomes" id="UP001309299">
    <property type="component" value="Unassembled WGS sequence"/>
</dbReference>
<evidence type="ECO:0000259" key="2">
    <source>
        <dbReference type="Pfam" id="PF03432"/>
    </source>
</evidence>
<evidence type="ECO:0000313" key="4">
    <source>
        <dbReference type="Proteomes" id="UP001309299"/>
    </source>
</evidence>
<protein>
    <submittedName>
        <fullName evidence="3">Relaxase/mobilization nuclease domain-containing protein</fullName>
    </submittedName>
</protein>
<dbReference type="AlphaFoldDB" id="A0AB35XL27"/>
<dbReference type="InterPro" id="IPR005094">
    <property type="entry name" value="Endonuclease_MobA/VirD2"/>
</dbReference>
<comment type="caution">
    <text evidence="3">The sequence shown here is derived from an EMBL/GenBank/DDBJ whole genome shotgun (WGS) entry which is preliminary data.</text>
</comment>
<evidence type="ECO:0000256" key="1">
    <source>
        <dbReference type="SAM" id="MobiDB-lite"/>
    </source>
</evidence>
<reference evidence="3" key="1">
    <citation type="submission" date="2024-02" db="EMBL/GenBank/DDBJ databases">
        <title>Bacterial skin colonization with Propionibacterium avidum as a risk factor for Periprosthetic Joint Infections - a single-center prospective study.</title>
        <authorList>
            <person name="Achermann Y."/>
        </authorList>
    </citation>
    <scope>NUCLEOTIDE SEQUENCE</scope>
    <source>
        <strain evidence="3">PAVI-2017310195</strain>
    </source>
</reference>
<dbReference type="EMBL" id="JBAKUA010000029">
    <property type="protein sequence ID" value="MEH1547747.1"/>
    <property type="molecule type" value="Genomic_DNA"/>
</dbReference>
<accession>A0AB35XL27</accession>
<dbReference type="RefSeq" id="WP_016665687.1">
    <property type="nucleotide sequence ID" value="NZ_CABKSM010000001.1"/>
</dbReference>
<name>A0AB35XL27_9ACTN</name>
<feature type="domain" description="MobA/VirD2-like nuclease" evidence="2">
    <location>
        <begin position="42"/>
        <end position="161"/>
    </location>
</feature>
<evidence type="ECO:0000313" key="3">
    <source>
        <dbReference type="EMBL" id="MEH1547747.1"/>
    </source>
</evidence>
<sequence length="700" mass="76573">MGYVSISTVGVGVRDLAYYLVYGNGSLRAEHLARGTNRLAVSYCDADSIAEFVAKAEALPRRTRRKIAAFSYVQSFPADLFDVKNLDDRRRVNELGYRLAKKMHPNADVWVVTHADGCGQCLHNHIIVINQDEVTGRALTSHRLPKFVRAAENDLMREEGLPTISFDDKALSWPERAAKLDEGTFKRVLGDRLHQCQVDALASGATDEAELDAAFVANLADYGIVRDVQIREVIDKKTGEVTEEVGVTYKMIDDITPRRDPGKKQRVRRAKASSISADFTDKGWHDICQRHLAGPHTTVAMAPPVQAMQDACDVPETSWDELARERAEAMGLPNDDAVWEGMFSHVRAVDPDRFQQWQADDHATFEDLAKDYFDDITDDEVMAAAAALGYVKAHQRDMTATPTSAPAPVGGQASAPAPAMPSTEPVEHTPVPPPVSAPAPTEEVVAGAPALAATDLSPNVVTPGPLPTTDGHGWATDRPHRADVGAVVAADAPITPTSGPSVAACGQDRVDQQKPYVSSLRKLKFKKADPKRQQLIDGLASFDEETRSRLARGERPVEAHVPKGVGRRVLGSLGSHLHPAVRAQLTLRETKKRARSMAFEAGRDLKKELDGLRADGKQHSEEFDQTEVKRNVANQQRARLERELAAGCYEDVDEALATWKAAHPEVAKLSAADREAYVQRGQVALDEALAQAQHDRQVDN</sequence>
<organism evidence="3 4">
    <name type="scientific">Cutibacterium avidum</name>
    <dbReference type="NCBI Taxonomy" id="33010"/>
    <lineage>
        <taxon>Bacteria</taxon>
        <taxon>Bacillati</taxon>
        <taxon>Actinomycetota</taxon>
        <taxon>Actinomycetes</taxon>
        <taxon>Propionibacteriales</taxon>
        <taxon>Propionibacteriaceae</taxon>
        <taxon>Cutibacterium</taxon>
    </lineage>
</organism>
<gene>
    <name evidence="3" type="ORF">V7F78_12250</name>
</gene>
<proteinExistence type="predicted"/>